<gene>
    <name evidence="2" type="ORF">ACFP1F_02970</name>
</gene>
<name>A0ABW1UUW4_9LACO</name>
<keyword evidence="1" id="KW-1133">Transmembrane helix</keyword>
<dbReference type="EMBL" id="JBHSSN010000004">
    <property type="protein sequence ID" value="MFC6322730.1"/>
    <property type="molecule type" value="Genomic_DNA"/>
</dbReference>
<dbReference type="Proteomes" id="UP001596186">
    <property type="component" value="Unassembled WGS sequence"/>
</dbReference>
<keyword evidence="3" id="KW-1185">Reference proteome</keyword>
<evidence type="ECO:0000313" key="2">
    <source>
        <dbReference type="EMBL" id="MFC6322730.1"/>
    </source>
</evidence>
<evidence type="ECO:0000256" key="1">
    <source>
        <dbReference type="SAM" id="Phobius"/>
    </source>
</evidence>
<dbReference type="RefSeq" id="WP_125593269.1">
    <property type="nucleotide sequence ID" value="NZ_JBHSSN010000004.1"/>
</dbReference>
<dbReference type="Pfam" id="PF16069">
    <property type="entry name" value="DUF4811"/>
    <property type="match status" value="1"/>
</dbReference>
<proteinExistence type="predicted"/>
<keyword evidence="1" id="KW-0812">Transmembrane</keyword>
<accession>A0ABW1UUW4</accession>
<reference evidence="3" key="1">
    <citation type="journal article" date="2019" name="Int. J. Syst. Evol. Microbiol.">
        <title>The Global Catalogue of Microorganisms (GCM) 10K type strain sequencing project: providing services to taxonomists for standard genome sequencing and annotation.</title>
        <authorList>
            <consortium name="The Broad Institute Genomics Platform"/>
            <consortium name="The Broad Institute Genome Sequencing Center for Infectious Disease"/>
            <person name="Wu L."/>
            <person name="Ma J."/>
        </authorList>
    </citation>
    <scope>NUCLEOTIDE SEQUENCE [LARGE SCALE GENOMIC DNA]</scope>
    <source>
        <strain evidence="3">CCM 8895</strain>
    </source>
</reference>
<keyword evidence="1" id="KW-0472">Membrane</keyword>
<organism evidence="2 3">
    <name type="scientific">Companilactobacillus baiquanensis</name>
    <dbReference type="NCBI Taxonomy" id="2486005"/>
    <lineage>
        <taxon>Bacteria</taxon>
        <taxon>Bacillati</taxon>
        <taxon>Bacillota</taxon>
        <taxon>Bacilli</taxon>
        <taxon>Lactobacillales</taxon>
        <taxon>Lactobacillaceae</taxon>
        <taxon>Companilactobacillus</taxon>
    </lineage>
</organism>
<evidence type="ECO:0000313" key="3">
    <source>
        <dbReference type="Proteomes" id="UP001596186"/>
    </source>
</evidence>
<protein>
    <submittedName>
        <fullName evidence="2">DUF4811 domain-containing protein</fullName>
    </submittedName>
</protein>
<sequence length="244" mass="27762">MVIISIIICAALAYYFAVFIQNKKVGYSLSFTFIALFLISIVLLVANENNHLGMEKVTRSQTEQIQTVNKGSNLLLYKKLGTKNKENVYVYRTPETADNKKPQTTKVNLHVKNKVKVGNYDSSTLTQKTTRWEYKNDFYSFLFGISDNNKEFIKQTNTFKVGKDWLVLTTDQAKELAKKSKSKSFKAQMKTEGATFVKAAVMKAMQENPTMDSAQQKKVQEQATKAFKAQAMEKLVEEITESDK</sequence>
<dbReference type="InterPro" id="IPR032083">
    <property type="entry name" value="DUF4811"/>
</dbReference>
<comment type="caution">
    <text evidence="2">The sequence shown here is derived from an EMBL/GenBank/DDBJ whole genome shotgun (WGS) entry which is preliminary data.</text>
</comment>
<feature type="transmembrane region" description="Helical" evidence="1">
    <location>
        <begin position="29"/>
        <end position="46"/>
    </location>
</feature>